<evidence type="ECO:0000313" key="2">
    <source>
        <dbReference type="EMBL" id="VDN08579.1"/>
    </source>
</evidence>
<feature type="region of interest" description="Disordered" evidence="1">
    <location>
        <begin position="54"/>
        <end position="74"/>
    </location>
</feature>
<evidence type="ECO:0000313" key="3">
    <source>
        <dbReference type="Proteomes" id="UP000276776"/>
    </source>
</evidence>
<dbReference type="AlphaFoldDB" id="A0A0N5DCG0"/>
<sequence>MKCRTKIIPYVITWDGVVTNFHKRCVKQSSLSDHVEAYIQSTVLKKTPWIRLGRSENDRHNKSERRTSTAKVPECDPELESIERKNIYIY</sequence>
<reference evidence="4" key="1">
    <citation type="submission" date="2017-02" db="UniProtKB">
        <authorList>
            <consortium name="WormBaseParasite"/>
        </authorList>
    </citation>
    <scope>IDENTIFICATION</scope>
</reference>
<reference evidence="2 3" key="2">
    <citation type="submission" date="2018-11" db="EMBL/GenBank/DDBJ databases">
        <authorList>
            <consortium name="Pathogen Informatics"/>
        </authorList>
    </citation>
    <scope>NUCLEOTIDE SEQUENCE [LARGE SCALE GENOMIC DNA]</scope>
</reference>
<proteinExistence type="predicted"/>
<evidence type="ECO:0000256" key="1">
    <source>
        <dbReference type="SAM" id="MobiDB-lite"/>
    </source>
</evidence>
<keyword evidence="3" id="KW-1185">Reference proteome</keyword>
<dbReference type="WBParaSite" id="TCLT_0001088201-mRNA-1">
    <property type="protein sequence ID" value="TCLT_0001088201-mRNA-1"/>
    <property type="gene ID" value="TCLT_0001088201"/>
</dbReference>
<protein>
    <submittedName>
        <fullName evidence="2 4">Uncharacterized protein</fullName>
    </submittedName>
</protein>
<dbReference type="OrthoDB" id="6493019at2759"/>
<accession>A0A0N5DCG0</accession>
<dbReference type="Proteomes" id="UP000276776">
    <property type="component" value="Unassembled WGS sequence"/>
</dbReference>
<evidence type="ECO:0000313" key="4">
    <source>
        <dbReference type="WBParaSite" id="TCLT_0001088201-mRNA-1"/>
    </source>
</evidence>
<dbReference type="EMBL" id="UYYF01005491">
    <property type="protein sequence ID" value="VDN08579.1"/>
    <property type="molecule type" value="Genomic_DNA"/>
</dbReference>
<feature type="compositionally biased region" description="Basic and acidic residues" evidence="1">
    <location>
        <begin position="54"/>
        <end position="67"/>
    </location>
</feature>
<organism evidence="4">
    <name type="scientific">Thelazia callipaeda</name>
    <name type="common">Oriental eyeworm</name>
    <name type="synonym">Parasitic nematode</name>
    <dbReference type="NCBI Taxonomy" id="103827"/>
    <lineage>
        <taxon>Eukaryota</taxon>
        <taxon>Metazoa</taxon>
        <taxon>Ecdysozoa</taxon>
        <taxon>Nematoda</taxon>
        <taxon>Chromadorea</taxon>
        <taxon>Rhabditida</taxon>
        <taxon>Spirurina</taxon>
        <taxon>Spiruromorpha</taxon>
        <taxon>Thelazioidea</taxon>
        <taxon>Thelaziidae</taxon>
        <taxon>Thelazia</taxon>
    </lineage>
</organism>
<name>A0A0N5DCG0_THECL</name>
<gene>
    <name evidence="2" type="ORF">TCLT_LOCUS10861</name>
</gene>